<evidence type="ECO:0000256" key="1">
    <source>
        <dbReference type="SAM" id="Coils"/>
    </source>
</evidence>
<dbReference type="EMBL" id="KV418045">
    <property type="protein sequence ID" value="KZP03542.1"/>
    <property type="molecule type" value="Genomic_DNA"/>
</dbReference>
<reference evidence="2 3" key="1">
    <citation type="journal article" date="2016" name="Mol. Biol. Evol.">
        <title>Comparative Genomics of Early-Diverging Mushroom-Forming Fungi Provides Insights into the Origins of Lignocellulose Decay Capabilities.</title>
        <authorList>
            <person name="Nagy L.G."/>
            <person name="Riley R."/>
            <person name="Tritt A."/>
            <person name="Adam C."/>
            <person name="Daum C."/>
            <person name="Floudas D."/>
            <person name="Sun H."/>
            <person name="Yadav J.S."/>
            <person name="Pangilinan J."/>
            <person name="Larsson K.H."/>
            <person name="Matsuura K."/>
            <person name="Barry K."/>
            <person name="Labutti K."/>
            <person name="Kuo R."/>
            <person name="Ohm R.A."/>
            <person name="Bhattacharya S.S."/>
            <person name="Shirouzu T."/>
            <person name="Yoshinaga Y."/>
            <person name="Martin F.M."/>
            <person name="Grigoriev I.V."/>
            <person name="Hibbett D.S."/>
        </authorList>
    </citation>
    <scope>NUCLEOTIDE SEQUENCE [LARGE SCALE GENOMIC DNA]</scope>
    <source>
        <strain evidence="2 3">CBS 109695</strain>
    </source>
</reference>
<gene>
    <name evidence="2" type="ORF">FIBSPDRAFT_1055216</name>
</gene>
<dbReference type="OrthoDB" id="4179406at2759"/>
<keyword evidence="1" id="KW-0175">Coiled coil</keyword>
<organism evidence="2 3">
    <name type="scientific">Athelia psychrophila</name>
    <dbReference type="NCBI Taxonomy" id="1759441"/>
    <lineage>
        <taxon>Eukaryota</taxon>
        <taxon>Fungi</taxon>
        <taxon>Dikarya</taxon>
        <taxon>Basidiomycota</taxon>
        <taxon>Agaricomycotina</taxon>
        <taxon>Agaricomycetes</taxon>
        <taxon>Agaricomycetidae</taxon>
        <taxon>Atheliales</taxon>
        <taxon>Atheliaceae</taxon>
        <taxon>Athelia</taxon>
    </lineage>
</organism>
<dbReference type="STRING" id="436010.A0A167U2X4"/>
<sequence length="251" mass="27697">MSGSAPTQELVTQTFTEAMDYLAVSLARLVVEAQASLSNLDALEQRLNTLNEVIARENVALSLAQTELLAELWTKLGGNRRKLQGHGDHLALLKGLGHYRRRALVHVVGALTTLQAMSEDMQDMRERVAAPELAGSRVPVEVHIRSIRSGLERLKQGRVKAKEREEEAILGSVDSIESHGIKRREVIRMTTLIFHAQFHLLQSKGLRVCRPPRMLGEPVDTVISTYEDDLVDAGGLCGNVVNGKELNILKA</sequence>
<keyword evidence="3" id="KW-1185">Reference proteome</keyword>
<protein>
    <submittedName>
        <fullName evidence="2">Uncharacterized protein</fullName>
    </submittedName>
</protein>
<evidence type="ECO:0000313" key="3">
    <source>
        <dbReference type="Proteomes" id="UP000076532"/>
    </source>
</evidence>
<dbReference type="Proteomes" id="UP000076532">
    <property type="component" value="Unassembled WGS sequence"/>
</dbReference>
<dbReference type="AlphaFoldDB" id="A0A167U2X4"/>
<name>A0A167U2X4_9AGAM</name>
<feature type="coiled-coil region" evidence="1">
    <location>
        <begin position="26"/>
        <end position="60"/>
    </location>
</feature>
<evidence type="ECO:0000313" key="2">
    <source>
        <dbReference type="EMBL" id="KZP03542.1"/>
    </source>
</evidence>
<proteinExistence type="predicted"/>
<accession>A0A167U2X4</accession>